<evidence type="ECO:0000313" key="5">
    <source>
        <dbReference type="EMBL" id="ADW16231.1"/>
    </source>
</evidence>
<dbReference type="Pfam" id="PF03061">
    <property type="entry name" value="4HBT"/>
    <property type="match status" value="1"/>
</dbReference>
<comment type="similarity">
    <text evidence="1">Belongs to the acyl coenzyme A hydrolase family.</text>
</comment>
<dbReference type="GO" id="GO:0006637">
    <property type="term" value="P:acyl-CoA metabolic process"/>
    <property type="evidence" value="ECO:0007669"/>
    <property type="project" value="TreeGrafter"/>
</dbReference>
<name>A0A7U4DMI9_DESPD</name>
<dbReference type="InterPro" id="IPR033120">
    <property type="entry name" value="HOTDOG_ACOT"/>
</dbReference>
<feature type="domain" description="HotDog ACOT-type" evidence="4">
    <location>
        <begin position="10"/>
        <end position="127"/>
    </location>
</feature>
<dbReference type="InterPro" id="IPR040170">
    <property type="entry name" value="Cytosol_ACT"/>
</dbReference>
<dbReference type="CDD" id="cd03442">
    <property type="entry name" value="BFIT_BACH"/>
    <property type="match status" value="1"/>
</dbReference>
<protein>
    <submittedName>
        <fullName evidence="5">Thioesterase superfamily protein</fullName>
    </submittedName>
</protein>
<dbReference type="RefSeq" id="WP_015722779.1">
    <property type="nucleotide sequence ID" value="NC_014972.1"/>
</dbReference>
<dbReference type="InterPro" id="IPR029069">
    <property type="entry name" value="HotDog_dom_sf"/>
</dbReference>
<evidence type="ECO:0000313" key="6">
    <source>
        <dbReference type="Proteomes" id="UP000006365"/>
    </source>
</evidence>
<dbReference type="KEGG" id="dpr:Despr_0037"/>
<evidence type="ECO:0000256" key="3">
    <source>
        <dbReference type="PROSITE-ProRule" id="PRU01106"/>
    </source>
</evidence>
<evidence type="ECO:0000256" key="1">
    <source>
        <dbReference type="ARBA" id="ARBA00010458"/>
    </source>
</evidence>
<dbReference type="PANTHER" id="PTHR11049:SF5">
    <property type="entry name" value="ACYL-COA THIOESTER HYDROLASE YCIA"/>
    <property type="match status" value="1"/>
</dbReference>
<evidence type="ECO:0000259" key="4">
    <source>
        <dbReference type="PROSITE" id="PS51770"/>
    </source>
</evidence>
<organism evidence="5 6">
    <name type="scientific">Desulfobulbus propionicus (strain ATCC 33891 / DSM 2032 / VKM B-1956 / 1pr3)</name>
    <dbReference type="NCBI Taxonomy" id="577650"/>
    <lineage>
        <taxon>Bacteria</taxon>
        <taxon>Pseudomonadati</taxon>
        <taxon>Thermodesulfobacteriota</taxon>
        <taxon>Desulfobulbia</taxon>
        <taxon>Desulfobulbales</taxon>
        <taxon>Desulfobulbaceae</taxon>
        <taxon>Desulfobulbus</taxon>
    </lineage>
</organism>
<sequence length="145" mass="16003">MNPPTEQQGPQGELLLRTMPMPADTSFNGDIFGGWIMAQMDLAGSMMAKEVTRTRTATVAVESMKFIKPVRVGDVVCCYGRVLRVGTTSVTIMLEVWVRPILHAGKDQFTTFKVTEAAITYVAIGEDGKKQPINRERLRQAGVEL</sequence>
<dbReference type="PROSITE" id="PS51770">
    <property type="entry name" value="HOTDOG_ACOT"/>
    <property type="match status" value="1"/>
</dbReference>
<reference evidence="5 6" key="1">
    <citation type="journal article" date="2011" name="Stand. Genomic Sci.">
        <title>Complete genome sequence of Desulfobulbus propionicus type strain (1pr3).</title>
        <authorList>
            <person name="Pagani I."/>
            <person name="Lapidus A."/>
            <person name="Nolan M."/>
            <person name="Lucas S."/>
            <person name="Hammon N."/>
            <person name="Deshpande S."/>
            <person name="Cheng J.F."/>
            <person name="Chertkov O."/>
            <person name="Davenport K."/>
            <person name="Tapia R."/>
            <person name="Han C."/>
            <person name="Goodwin L."/>
            <person name="Pitluck S."/>
            <person name="Liolios K."/>
            <person name="Mavromatis K."/>
            <person name="Ivanova N."/>
            <person name="Mikhailova N."/>
            <person name="Pati A."/>
            <person name="Chen A."/>
            <person name="Palaniappan K."/>
            <person name="Land M."/>
            <person name="Hauser L."/>
            <person name="Chang Y.J."/>
            <person name="Jeffries C.D."/>
            <person name="Detter J.C."/>
            <person name="Brambilla E."/>
            <person name="Kannan K.P."/>
            <person name="Djao O.D."/>
            <person name="Rohde M."/>
            <person name="Pukall R."/>
            <person name="Spring S."/>
            <person name="Goker M."/>
            <person name="Sikorski J."/>
            <person name="Woyke T."/>
            <person name="Bristow J."/>
            <person name="Eisen J.A."/>
            <person name="Markowitz V."/>
            <person name="Hugenholtz P."/>
            <person name="Kyrpides N.C."/>
            <person name="Klenk H.P."/>
        </authorList>
    </citation>
    <scope>NUCLEOTIDE SEQUENCE [LARGE SCALE GENOMIC DNA]</scope>
    <source>
        <strain evidence="6">ATCC 33891 / DSM 2032 / 1pr3</strain>
    </source>
</reference>
<proteinExistence type="inferred from homology"/>
<dbReference type="GO" id="GO:0052816">
    <property type="term" value="F:long-chain fatty acyl-CoA hydrolase activity"/>
    <property type="evidence" value="ECO:0007669"/>
    <property type="project" value="TreeGrafter"/>
</dbReference>
<dbReference type="Proteomes" id="UP000006365">
    <property type="component" value="Chromosome"/>
</dbReference>
<dbReference type="SUPFAM" id="SSF54637">
    <property type="entry name" value="Thioesterase/thiol ester dehydrase-isomerase"/>
    <property type="match status" value="1"/>
</dbReference>
<dbReference type="EMBL" id="CP002364">
    <property type="protein sequence ID" value="ADW16231.1"/>
    <property type="molecule type" value="Genomic_DNA"/>
</dbReference>
<dbReference type="Gene3D" id="3.10.129.10">
    <property type="entry name" value="Hotdog Thioesterase"/>
    <property type="match status" value="1"/>
</dbReference>
<dbReference type="PANTHER" id="PTHR11049">
    <property type="entry name" value="ACYL COENZYME A THIOESTER HYDROLASE"/>
    <property type="match status" value="1"/>
</dbReference>
<dbReference type="GO" id="GO:0009062">
    <property type="term" value="P:fatty acid catabolic process"/>
    <property type="evidence" value="ECO:0007669"/>
    <property type="project" value="TreeGrafter"/>
</dbReference>
<keyword evidence="2 3" id="KW-0378">Hydrolase</keyword>
<gene>
    <name evidence="5" type="ordered locus">Despr_0037</name>
</gene>
<keyword evidence="6" id="KW-1185">Reference proteome</keyword>
<accession>A0A7U4DMI9</accession>
<dbReference type="AlphaFoldDB" id="A0A7U4DMI9"/>
<dbReference type="GO" id="GO:0005829">
    <property type="term" value="C:cytosol"/>
    <property type="evidence" value="ECO:0007669"/>
    <property type="project" value="TreeGrafter"/>
</dbReference>
<evidence type="ECO:0000256" key="2">
    <source>
        <dbReference type="ARBA" id="ARBA00022801"/>
    </source>
</evidence>
<dbReference type="InterPro" id="IPR006683">
    <property type="entry name" value="Thioestr_dom"/>
</dbReference>